<evidence type="ECO:0000256" key="1">
    <source>
        <dbReference type="SAM" id="MobiDB-lite"/>
    </source>
</evidence>
<evidence type="ECO:0000313" key="3">
    <source>
        <dbReference type="Proteomes" id="UP000007264"/>
    </source>
</evidence>
<dbReference type="Proteomes" id="UP000007264">
    <property type="component" value="Unassembled WGS sequence"/>
</dbReference>
<proteinExistence type="predicted"/>
<accession>I0YXS5</accession>
<dbReference type="GeneID" id="17041182"/>
<dbReference type="EMBL" id="AGSI01000008">
    <property type="protein sequence ID" value="EIE23194.1"/>
    <property type="molecule type" value="Genomic_DNA"/>
</dbReference>
<name>I0YXS5_COCSC</name>
<dbReference type="KEGG" id="csl:COCSUDRAFT_66214"/>
<feature type="compositionally biased region" description="Basic and acidic residues" evidence="1">
    <location>
        <begin position="79"/>
        <end position="91"/>
    </location>
</feature>
<reference evidence="2 3" key="1">
    <citation type="journal article" date="2012" name="Genome Biol.">
        <title>The genome of the polar eukaryotic microalga coccomyxa subellipsoidea reveals traits of cold adaptation.</title>
        <authorList>
            <person name="Blanc G."/>
            <person name="Agarkova I."/>
            <person name="Grimwood J."/>
            <person name="Kuo A."/>
            <person name="Brueggeman A."/>
            <person name="Dunigan D."/>
            <person name="Gurnon J."/>
            <person name="Ladunga I."/>
            <person name="Lindquist E."/>
            <person name="Lucas S."/>
            <person name="Pangilinan J."/>
            <person name="Proschold T."/>
            <person name="Salamov A."/>
            <person name="Schmutz J."/>
            <person name="Weeks D."/>
            <person name="Yamada T."/>
            <person name="Claverie J.M."/>
            <person name="Grigoriev I."/>
            <person name="Van Etten J."/>
            <person name="Lomsadze A."/>
            <person name="Borodovsky M."/>
        </authorList>
    </citation>
    <scope>NUCLEOTIDE SEQUENCE [LARGE SCALE GENOMIC DNA]</scope>
    <source>
        <strain evidence="2 3">C-169</strain>
    </source>
</reference>
<sequence>MHRGGDASNVSQNFQVRGGQGSPAPPAVATRKAAQAPHLTTAYWTQRRASKAHTEERLRKSLYGQPEEYRQEVQQVEQQRVKEKQAIKQREEEEEMRWHQRQGHNPEQLSAQIERPWTISALSIPEHVAARARRAHQHEDNELNRRAAAENALFKRMHKEADRQAVNKELCREEGFFNFGAASEKWIAPELRVKHIHAPAVHRSSVFPAGSATPSVQGTPRATQSPALSRTCSVFPAGSATPSVQGTPRATQSPAVSRAASVSKPAIGMQHPWAWDAEPIHSRGRR</sequence>
<comment type="caution">
    <text evidence="2">The sequence shown here is derived from an EMBL/GenBank/DDBJ whole genome shotgun (WGS) entry which is preliminary data.</text>
</comment>
<feature type="region of interest" description="Disordered" evidence="1">
    <location>
        <begin position="238"/>
        <end position="263"/>
    </location>
</feature>
<dbReference type="RefSeq" id="XP_005647738.1">
    <property type="nucleotide sequence ID" value="XM_005647681.1"/>
</dbReference>
<organism evidence="2 3">
    <name type="scientific">Coccomyxa subellipsoidea (strain C-169)</name>
    <name type="common">Green microalga</name>
    <dbReference type="NCBI Taxonomy" id="574566"/>
    <lineage>
        <taxon>Eukaryota</taxon>
        <taxon>Viridiplantae</taxon>
        <taxon>Chlorophyta</taxon>
        <taxon>core chlorophytes</taxon>
        <taxon>Trebouxiophyceae</taxon>
        <taxon>Trebouxiophyceae incertae sedis</taxon>
        <taxon>Coccomyxaceae</taxon>
        <taxon>Coccomyxa</taxon>
        <taxon>Coccomyxa subellipsoidea</taxon>
    </lineage>
</organism>
<evidence type="ECO:0000313" key="2">
    <source>
        <dbReference type="EMBL" id="EIE23194.1"/>
    </source>
</evidence>
<feature type="region of interest" description="Disordered" evidence="1">
    <location>
        <begin position="1"/>
        <end position="107"/>
    </location>
</feature>
<feature type="compositionally biased region" description="Polar residues" evidence="1">
    <location>
        <begin position="240"/>
        <end position="255"/>
    </location>
</feature>
<gene>
    <name evidence="2" type="ORF">COCSUDRAFT_66214</name>
</gene>
<keyword evidence="3" id="KW-1185">Reference proteome</keyword>
<dbReference type="AlphaFoldDB" id="I0YXS5"/>
<protein>
    <submittedName>
        <fullName evidence="2">Uncharacterized protein</fullName>
    </submittedName>
</protein>
<dbReference type="OrthoDB" id="513503at2759"/>